<evidence type="ECO:0000256" key="1">
    <source>
        <dbReference type="ARBA" id="ARBA00006711"/>
    </source>
</evidence>
<keyword evidence="7 10" id="KW-0804">Transcription</keyword>
<dbReference type="GO" id="GO:0003899">
    <property type="term" value="F:DNA-directed RNA polymerase activity"/>
    <property type="evidence" value="ECO:0007669"/>
    <property type="project" value="UniProtKB-EC"/>
</dbReference>
<protein>
    <recommendedName>
        <fullName evidence="3 10">DNA-directed RNA polymerase subunit omega</fullName>
        <shortName evidence="10">RNAP omega subunit</shortName>
        <ecNumber evidence="2 10">2.7.7.6</ecNumber>
    </recommendedName>
    <alternativeName>
        <fullName evidence="10">RNA polymerase omega subunit</fullName>
    </alternativeName>
    <alternativeName>
        <fullName evidence="8 10">Transcriptase subunit omega</fullName>
    </alternativeName>
</protein>
<evidence type="ECO:0000256" key="6">
    <source>
        <dbReference type="ARBA" id="ARBA00022695"/>
    </source>
</evidence>
<keyword evidence="12" id="KW-1185">Reference proteome</keyword>
<evidence type="ECO:0000256" key="5">
    <source>
        <dbReference type="ARBA" id="ARBA00022679"/>
    </source>
</evidence>
<organism evidence="11 12">
    <name type="scientific">Alkalibacillus flavidus</name>
    <dbReference type="NCBI Taxonomy" id="546021"/>
    <lineage>
        <taxon>Bacteria</taxon>
        <taxon>Bacillati</taxon>
        <taxon>Bacillota</taxon>
        <taxon>Bacilli</taxon>
        <taxon>Bacillales</taxon>
        <taxon>Bacillaceae</taxon>
        <taxon>Alkalibacillus</taxon>
    </lineage>
</organism>
<comment type="subunit">
    <text evidence="10">The RNAP catalytic core consists of 2 alpha, 1 beta, 1 beta' and 1 omega subunit. When a sigma factor is associated with the core the holoenzyme is formed, which can initiate transcription.</text>
</comment>
<evidence type="ECO:0000256" key="9">
    <source>
        <dbReference type="ARBA" id="ARBA00048552"/>
    </source>
</evidence>
<comment type="function">
    <text evidence="10">Promotes RNA polymerase assembly. Latches the N- and C-terminal regions of the beta' subunit thereby facilitating its interaction with the beta and alpha subunits.</text>
</comment>
<evidence type="ECO:0000256" key="10">
    <source>
        <dbReference type="HAMAP-Rule" id="MF_00366"/>
    </source>
</evidence>
<dbReference type="Gene3D" id="3.90.940.10">
    <property type="match status" value="1"/>
</dbReference>
<dbReference type="InterPro" id="IPR036161">
    <property type="entry name" value="RPB6/omega-like_sf"/>
</dbReference>
<evidence type="ECO:0000313" key="11">
    <source>
        <dbReference type="EMBL" id="MET3682082.1"/>
    </source>
</evidence>
<evidence type="ECO:0000256" key="8">
    <source>
        <dbReference type="ARBA" id="ARBA00029924"/>
    </source>
</evidence>
<dbReference type="EC" id="2.7.7.6" evidence="2 10"/>
<dbReference type="PANTHER" id="PTHR34476:SF1">
    <property type="entry name" value="DNA-DIRECTED RNA POLYMERASE SUBUNIT OMEGA"/>
    <property type="match status" value="1"/>
</dbReference>
<gene>
    <name evidence="10" type="primary">rpoZ</name>
    <name evidence="11" type="ORF">ABID56_000161</name>
</gene>
<sequence>MILEPSVDNLLNKIDSKYAIVRASSSRARELHDNQNYMLDDYKSPKYVGRALEEIIEDKLSIEEYK</sequence>
<dbReference type="GO" id="GO:0000428">
    <property type="term" value="C:DNA-directed RNA polymerase complex"/>
    <property type="evidence" value="ECO:0007669"/>
    <property type="project" value="UniProtKB-KW"/>
</dbReference>
<comment type="similarity">
    <text evidence="1 10">Belongs to the RNA polymerase subunit omega family.</text>
</comment>
<evidence type="ECO:0000256" key="7">
    <source>
        <dbReference type="ARBA" id="ARBA00023163"/>
    </source>
</evidence>
<keyword evidence="4 10" id="KW-0240">DNA-directed RNA polymerase</keyword>
<comment type="caution">
    <text evidence="11">The sequence shown here is derived from an EMBL/GenBank/DDBJ whole genome shotgun (WGS) entry which is preliminary data.</text>
</comment>
<dbReference type="InterPro" id="IPR003716">
    <property type="entry name" value="DNA-dir_RNA_pol_omega"/>
</dbReference>
<dbReference type="SMART" id="SM01409">
    <property type="entry name" value="RNA_pol_Rpb6"/>
    <property type="match status" value="1"/>
</dbReference>
<evidence type="ECO:0000313" key="12">
    <source>
        <dbReference type="Proteomes" id="UP001549167"/>
    </source>
</evidence>
<dbReference type="Proteomes" id="UP001549167">
    <property type="component" value="Unassembled WGS sequence"/>
</dbReference>
<keyword evidence="6 10" id="KW-0548">Nucleotidyltransferase</keyword>
<dbReference type="RefSeq" id="WP_354218472.1">
    <property type="nucleotide sequence ID" value="NZ_JBEPMX010000001.1"/>
</dbReference>
<dbReference type="HAMAP" id="MF_00366">
    <property type="entry name" value="RNApol_bact_RpoZ"/>
    <property type="match status" value="1"/>
</dbReference>
<dbReference type="InterPro" id="IPR006110">
    <property type="entry name" value="Pol_omega/Rpo6/RPB6"/>
</dbReference>
<name>A0ABV2KSG6_9BACI</name>
<keyword evidence="5 10" id="KW-0808">Transferase</keyword>
<accession>A0ABV2KSG6</accession>
<proteinExistence type="inferred from homology"/>
<reference evidence="11 12" key="1">
    <citation type="submission" date="2024-06" db="EMBL/GenBank/DDBJ databases">
        <title>Genomic Encyclopedia of Type Strains, Phase IV (KMG-IV): sequencing the most valuable type-strain genomes for metagenomic binning, comparative biology and taxonomic classification.</title>
        <authorList>
            <person name="Goeker M."/>
        </authorList>
    </citation>
    <scope>NUCLEOTIDE SEQUENCE [LARGE SCALE GENOMIC DNA]</scope>
    <source>
        <strain evidence="11 12">DSM 23520</strain>
    </source>
</reference>
<evidence type="ECO:0000256" key="2">
    <source>
        <dbReference type="ARBA" id="ARBA00012418"/>
    </source>
</evidence>
<comment type="catalytic activity">
    <reaction evidence="9 10">
        <text>RNA(n) + a ribonucleoside 5'-triphosphate = RNA(n+1) + diphosphate</text>
        <dbReference type="Rhea" id="RHEA:21248"/>
        <dbReference type="Rhea" id="RHEA-COMP:14527"/>
        <dbReference type="Rhea" id="RHEA-COMP:17342"/>
        <dbReference type="ChEBI" id="CHEBI:33019"/>
        <dbReference type="ChEBI" id="CHEBI:61557"/>
        <dbReference type="ChEBI" id="CHEBI:140395"/>
        <dbReference type="EC" id="2.7.7.6"/>
    </reaction>
</comment>
<evidence type="ECO:0000256" key="3">
    <source>
        <dbReference type="ARBA" id="ARBA00013725"/>
    </source>
</evidence>
<dbReference type="PANTHER" id="PTHR34476">
    <property type="entry name" value="DNA-DIRECTED RNA POLYMERASE SUBUNIT OMEGA"/>
    <property type="match status" value="1"/>
</dbReference>
<dbReference type="NCBIfam" id="TIGR00690">
    <property type="entry name" value="rpoZ"/>
    <property type="match status" value="1"/>
</dbReference>
<evidence type="ECO:0000256" key="4">
    <source>
        <dbReference type="ARBA" id="ARBA00022478"/>
    </source>
</evidence>
<dbReference type="Pfam" id="PF01192">
    <property type="entry name" value="RNA_pol_Rpb6"/>
    <property type="match status" value="1"/>
</dbReference>
<dbReference type="SUPFAM" id="SSF63562">
    <property type="entry name" value="RPB6/omega subunit-like"/>
    <property type="match status" value="1"/>
</dbReference>
<dbReference type="EMBL" id="JBEPMX010000001">
    <property type="protein sequence ID" value="MET3682082.1"/>
    <property type="molecule type" value="Genomic_DNA"/>
</dbReference>